<accession>A0A955RXQ8</accession>
<keyword evidence="1" id="KW-0418">Kinase</keyword>
<dbReference type="PROSITE" id="PS00113">
    <property type="entry name" value="ADENYLATE_KINASE"/>
    <property type="match status" value="1"/>
</dbReference>
<dbReference type="Pfam" id="PF00406">
    <property type="entry name" value="ADK"/>
    <property type="match status" value="1"/>
</dbReference>
<dbReference type="AlphaFoldDB" id="A0A955RXQ8"/>
<reference evidence="1" key="2">
    <citation type="journal article" date="2021" name="Microbiome">
        <title>Successional dynamics and alternative stable states in a saline activated sludge microbial community over 9 years.</title>
        <authorList>
            <person name="Wang Y."/>
            <person name="Ye J."/>
            <person name="Ju F."/>
            <person name="Liu L."/>
            <person name="Boyd J.A."/>
            <person name="Deng Y."/>
            <person name="Parks D.H."/>
            <person name="Jiang X."/>
            <person name="Yin X."/>
            <person name="Woodcroft B.J."/>
            <person name="Tyson G.W."/>
            <person name="Hugenholtz P."/>
            <person name="Polz M.F."/>
            <person name="Zhang T."/>
        </authorList>
    </citation>
    <scope>NUCLEOTIDE SEQUENCE</scope>
    <source>
        <strain evidence="1">HKST-UBA02</strain>
    </source>
</reference>
<evidence type="ECO:0000313" key="2">
    <source>
        <dbReference type="Proteomes" id="UP000699691"/>
    </source>
</evidence>
<name>A0A955RXQ8_UNCKA</name>
<organism evidence="1 2">
    <name type="scientific">candidate division WWE3 bacterium</name>
    <dbReference type="NCBI Taxonomy" id="2053526"/>
    <lineage>
        <taxon>Bacteria</taxon>
        <taxon>Katanobacteria</taxon>
    </lineage>
</organism>
<gene>
    <name evidence="1" type="ORF">KC573_04650</name>
</gene>
<evidence type="ECO:0000313" key="1">
    <source>
        <dbReference type="EMBL" id="MCA9398095.1"/>
    </source>
</evidence>
<dbReference type="InterPro" id="IPR027417">
    <property type="entry name" value="P-loop_NTPase"/>
</dbReference>
<comment type="caution">
    <text evidence="1">The sequence shown here is derived from an EMBL/GenBank/DDBJ whole genome shotgun (WGS) entry which is preliminary data.</text>
</comment>
<keyword evidence="1" id="KW-0808">Transferase</keyword>
<proteinExistence type="predicted"/>
<dbReference type="GO" id="GO:0016301">
    <property type="term" value="F:kinase activity"/>
    <property type="evidence" value="ECO:0007669"/>
    <property type="project" value="UniProtKB-KW"/>
</dbReference>
<sequence length="283" mass="32818">ALPGHFEQIAAGDLARELQERLSEDGIEKVADELAEHFPENITREEIHEMLEPFIELEGSKLKSTEVILAMIKKALADAPEKSIILDGFPRSPEQVQHALELIDHFEQQGYQPVFVNVDTPYEVRDTRMRHRRVCPICQNSKNLKLWPSTKHEYDPEADEVFMVCDEEGCELVRMVEKDYDAQGADAMKERDQITQDLVDHLHEHHPEYTVSIKNAIPTERAGEYEPHDLTEITNLDWDPDKQEVVVTTEPWILQDEEGNDYYSGNPETWVVDLIKELKKRYE</sequence>
<protein>
    <submittedName>
        <fullName evidence="1">Nucleoside monophosphate kinase</fullName>
    </submittedName>
</protein>
<feature type="non-terminal residue" evidence="1">
    <location>
        <position position="1"/>
    </location>
</feature>
<dbReference type="InterPro" id="IPR033690">
    <property type="entry name" value="Adenylat_kinase_CS"/>
</dbReference>
<dbReference type="SUPFAM" id="SSF52540">
    <property type="entry name" value="P-loop containing nucleoside triphosphate hydrolases"/>
    <property type="match status" value="1"/>
</dbReference>
<reference evidence="1" key="1">
    <citation type="submission" date="2020-04" db="EMBL/GenBank/DDBJ databases">
        <authorList>
            <person name="Zhang T."/>
        </authorList>
    </citation>
    <scope>NUCLEOTIDE SEQUENCE</scope>
    <source>
        <strain evidence="1">HKST-UBA02</strain>
    </source>
</reference>
<dbReference type="Gene3D" id="3.40.50.300">
    <property type="entry name" value="P-loop containing nucleotide triphosphate hydrolases"/>
    <property type="match status" value="1"/>
</dbReference>
<dbReference type="Proteomes" id="UP000699691">
    <property type="component" value="Unassembled WGS sequence"/>
</dbReference>
<dbReference type="EMBL" id="JAGQKY010000288">
    <property type="protein sequence ID" value="MCA9398095.1"/>
    <property type="molecule type" value="Genomic_DNA"/>
</dbReference>